<feature type="signal peptide" evidence="1">
    <location>
        <begin position="1"/>
        <end position="26"/>
    </location>
</feature>
<dbReference type="AlphaFoldDB" id="A0AAN5I449"/>
<feature type="non-terminal residue" evidence="2">
    <location>
        <position position="1"/>
    </location>
</feature>
<evidence type="ECO:0000256" key="1">
    <source>
        <dbReference type="SAM" id="SignalP"/>
    </source>
</evidence>
<feature type="chain" id="PRO_5042810068" evidence="1">
    <location>
        <begin position="27"/>
        <end position="108"/>
    </location>
</feature>
<name>A0AAN5I449_9BILA</name>
<organism evidence="2 3">
    <name type="scientific">Pristionchus mayeri</name>
    <dbReference type="NCBI Taxonomy" id="1317129"/>
    <lineage>
        <taxon>Eukaryota</taxon>
        <taxon>Metazoa</taxon>
        <taxon>Ecdysozoa</taxon>
        <taxon>Nematoda</taxon>
        <taxon>Chromadorea</taxon>
        <taxon>Rhabditida</taxon>
        <taxon>Rhabditina</taxon>
        <taxon>Diplogasteromorpha</taxon>
        <taxon>Diplogasteroidea</taxon>
        <taxon>Neodiplogasteridae</taxon>
        <taxon>Pristionchus</taxon>
    </lineage>
</organism>
<evidence type="ECO:0000313" key="2">
    <source>
        <dbReference type="EMBL" id="GMR50909.1"/>
    </source>
</evidence>
<dbReference type="EMBL" id="BTRK01000005">
    <property type="protein sequence ID" value="GMR50909.1"/>
    <property type="molecule type" value="Genomic_DNA"/>
</dbReference>
<comment type="caution">
    <text evidence="2">The sequence shown here is derived from an EMBL/GenBank/DDBJ whole genome shotgun (WGS) entry which is preliminary data.</text>
</comment>
<dbReference type="Proteomes" id="UP001328107">
    <property type="component" value="Unassembled WGS sequence"/>
</dbReference>
<accession>A0AAN5I449</accession>
<sequence length="108" mass="12216">TIRHPPSMLIVHLAVLYISFFGSTFGDPKLKDCSTLHDITWEDGESFQTKVINLTMCKKGKQLLEVQRPENSSKSIRVSIESIDGEQDSLFHIDVFENGMRSTKSNNT</sequence>
<reference evidence="3" key="1">
    <citation type="submission" date="2022-10" db="EMBL/GenBank/DDBJ databases">
        <title>Genome assembly of Pristionchus species.</title>
        <authorList>
            <person name="Yoshida K."/>
            <person name="Sommer R.J."/>
        </authorList>
    </citation>
    <scope>NUCLEOTIDE SEQUENCE [LARGE SCALE GENOMIC DNA]</scope>
    <source>
        <strain evidence="3">RS5460</strain>
    </source>
</reference>
<evidence type="ECO:0000313" key="3">
    <source>
        <dbReference type="Proteomes" id="UP001328107"/>
    </source>
</evidence>
<gene>
    <name evidence="2" type="ORF">PMAYCL1PPCAC_21104</name>
</gene>
<keyword evidence="3" id="KW-1185">Reference proteome</keyword>
<keyword evidence="1" id="KW-0732">Signal</keyword>
<proteinExistence type="predicted"/>
<feature type="non-terminal residue" evidence="2">
    <location>
        <position position="108"/>
    </location>
</feature>
<protein>
    <submittedName>
        <fullName evidence="2">Uncharacterized protein</fullName>
    </submittedName>
</protein>